<proteinExistence type="predicted"/>
<dbReference type="EMBL" id="BKAJ01000057">
    <property type="protein sequence ID" value="GEP56171.1"/>
    <property type="molecule type" value="Genomic_DNA"/>
</dbReference>
<evidence type="ECO:0000313" key="2">
    <source>
        <dbReference type="EMBL" id="GEP56171.1"/>
    </source>
</evidence>
<sequence>MRELALVVALVSGGLSFPSAAAELNSQQAASHIGETATVCGTVASANYATRTKGQSTFLNLDKPYPNQVFTIMIWGSDRAKFGSPEVQYLGKRLCATGQIQSYKGKPEIVASDPRQLTSR</sequence>
<evidence type="ECO:0000256" key="1">
    <source>
        <dbReference type="SAM" id="SignalP"/>
    </source>
</evidence>
<name>A0A512NB47_9HYPH</name>
<keyword evidence="3" id="KW-1185">Reference proteome</keyword>
<protein>
    <recommendedName>
        <fullName evidence="4">DNA-binding protein</fullName>
    </recommendedName>
</protein>
<reference evidence="2 3" key="1">
    <citation type="submission" date="2019-07" db="EMBL/GenBank/DDBJ databases">
        <title>Whole genome shotgun sequence of Reyranella soli NBRC 108950.</title>
        <authorList>
            <person name="Hosoyama A."/>
            <person name="Uohara A."/>
            <person name="Ohji S."/>
            <person name="Ichikawa N."/>
        </authorList>
    </citation>
    <scope>NUCLEOTIDE SEQUENCE [LARGE SCALE GENOMIC DNA]</scope>
    <source>
        <strain evidence="2 3">NBRC 108950</strain>
    </source>
</reference>
<keyword evidence="1" id="KW-0732">Signal</keyword>
<dbReference type="RefSeq" id="WP_170303122.1">
    <property type="nucleotide sequence ID" value="NZ_BKAJ01000057.1"/>
</dbReference>
<dbReference type="AlphaFoldDB" id="A0A512NB47"/>
<dbReference type="Proteomes" id="UP000321058">
    <property type="component" value="Unassembled WGS sequence"/>
</dbReference>
<evidence type="ECO:0000313" key="3">
    <source>
        <dbReference type="Proteomes" id="UP000321058"/>
    </source>
</evidence>
<accession>A0A512NB47</accession>
<feature type="signal peptide" evidence="1">
    <location>
        <begin position="1"/>
        <end position="21"/>
    </location>
</feature>
<organism evidence="2 3">
    <name type="scientific">Reyranella soli</name>
    <dbReference type="NCBI Taxonomy" id="1230389"/>
    <lineage>
        <taxon>Bacteria</taxon>
        <taxon>Pseudomonadati</taxon>
        <taxon>Pseudomonadota</taxon>
        <taxon>Alphaproteobacteria</taxon>
        <taxon>Hyphomicrobiales</taxon>
        <taxon>Reyranellaceae</taxon>
        <taxon>Reyranella</taxon>
    </lineage>
</organism>
<gene>
    <name evidence="2" type="ORF">RSO01_33370</name>
</gene>
<feature type="chain" id="PRO_5021772756" description="DNA-binding protein" evidence="1">
    <location>
        <begin position="22"/>
        <end position="120"/>
    </location>
</feature>
<evidence type="ECO:0008006" key="4">
    <source>
        <dbReference type="Google" id="ProtNLM"/>
    </source>
</evidence>
<comment type="caution">
    <text evidence="2">The sequence shown here is derived from an EMBL/GenBank/DDBJ whole genome shotgun (WGS) entry which is preliminary data.</text>
</comment>